<gene>
    <name evidence="3" type="ordered locus">TP02_0950</name>
</gene>
<protein>
    <submittedName>
        <fullName evidence="3">Uncharacterized protein</fullName>
    </submittedName>
</protein>
<feature type="chain" id="PRO_5004241494" evidence="2">
    <location>
        <begin position="25"/>
        <end position="430"/>
    </location>
</feature>
<dbReference type="InterPro" id="IPR007480">
    <property type="entry name" value="DUF529"/>
</dbReference>
<dbReference type="AlphaFoldDB" id="Q4N3N9"/>
<dbReference type="InParanoid" id="Q4N3N9"/>
<dbReference type="Proteomes" id="UP000001949">
    <property type="component" value="Unassembled WGS sequence"/>
</dbReference>
<dbReference type="VEuPathDB" id="PiroplasmaDB:TpMuguga_02g00950"/>
<accession>Q4N3N9</accession>
<dbReference type="KEGG" id="tpv:TP02_0950"/>
<sequence length="430" mass="50670">MSVTVFRCIFLYILFLFPKNVVDSSSDSEEEPFPTVGKILSPESFKVFTYTENNLNNLKENEDSHYRFVNTGSSFSYEFNSDVKCNEVKYKDRLIWIYLPKESENGFPEKIIVDSHIFVVFLVFQDLLKLYKCDENICRLISEKQSSELNSSKLGLYTTDLENLVKLDPSKIQNNHGFEIHYNLSDQTNTLPDSNELIKCTEIQYSYQTLWKYGLNESGDKYPYKVYFNSFIGAIILDFQKIYVIYKYDGTHFHSSSTDALYGSTESEFKLIGENDLEITKTEYEIIKYPHDNAFAFQFKQDSRCTEIRFKDKSFWKNLNQEQVPELLYINFSKRLVMIQTQVSFLVYTYTDRWTLIFEGNTQLRDIADDKPQEIKHEEPKDITKDEYVFRLGKKPFRIMEFSSKTKTILVLIGIFLLFLIIVCLIIFIK</sequence>
<reference evidence="3 4" key="1">
    <citation type="journal article" date="2005" name="Science">
        <title>Genome sequence of Theileria parva, a bovine pathogen that transforms lymphocytes.</title>
        <authorList>
            <person name="Gardner M.J."/>
            <person name="Bishop R."/>
            <person name="Shah T."/>
            <person name="de Villiers E.P."/>
            <person name="Carlton J.M."/>
            <person name="Hall N."/>
            <person name="Ren Q."/>
            <person name="Paulsen I.T."/>
            <person name="Pain A."/>
            <person name="Berriman M."/>
            <person name="Wilson R.J.M."/>
            <person name="Sato S."/>
            <person name="Ralph S.A."/>
            <person name="Mann D.J."/>
            <person name="Xiong Z."/>
            <person name="Shallom S.J."/>
            <person name="Weidman J."/>
            <person name="Jiang L."/>
            <person name="Lynn J."/>
            <person name="Weaver B."/>
            <person name="Shoaibi A."/>
            <person name="Domingo A.R."/>
            <person name="Wasawo D."/>
            <person name="Crabtree J."/>
            <person name="Wortman J.R."/>
            <person name="Haas B."/>
            <person name="Angiuoli S.V."/>
            <person name="Creasy T.H."/>
            <person name="Lu C."/>
            <person name="Suh B."/>
            <person name="Silva J.C."/>
            <person name="Utterback T.R."/>
            <person name="Feldblyum T.V."/>
            <person name="Pertea M."/>
            <person name="Allen J."/>
            <person name="Nierman W.C."/>
            <person name="Taracha E.L.N."/>
            <person name="Salzberg S.L."/>
            <person name="White O.R."/>
            <person name="Fitzhugh H.A."/>
            <person name="Morzaria S."/>
            <person name="Venter J.C."/>
            <person name="Fraser C.M."/>
            <person name="Nene V."/>
        </authorList>
    </citation>
    <scope>NUCLEOTIDE SEQUENCE [LARGE SCALE GENOMIC DNA]</scope>
    <source>
        <strain evidence="3 4">Muguga</strain>
    </source>
</reference>
<proteinExistence type="predicted"/>
<dbReference type="eggNOG" id="ENOG502QWZ5">
    <property type="taxonomic scope" value="Eukaryota"/>
</dbReference>
<dbReference type="GeneID" id="3501710"/>
<keyword evidence="4" id="KW-1185">Reference proteome</keyword>
<keyword evidence="1" id="KW-0472">Membrane</keyword>
<comment type="caution">
    <text evidence="3">The sequence shown here is derived from an EMBL/GenBank/DDBJ whole genome shotgun (WGS) entry which is preliminary data.</text>
</comment>
<keyword evidence="1" id="KW-1133">Transmembrane helix</keyword>
<dbReference type="EMBL" id="AAGK01000002">
    <property type="protein sequence ID" value="EAN33234.1"/>
    <property type="molecule type" value="Genomic_DNA"/>
</dbReference>
<dbReference type="OMA" id="PFRIMEF"/>
<organism evidence="3 4">
    <name type="scientific">Theileria parva</name>
    <name type="common">East coast fever infection agent</name>
    <dbReference type="NCBI Taxonomy" id="5875"/>
    <lineage>
        <taxon>Eukaryota</taxon>
        <taxon>Sar</taxon>
        <taxon>Alveolata</taxon>
        <taxon>Apicomplexa</taxon>
        <taxon>Aconoidasida</taxon>
        <taxon>Piroplasmida</taxon>
        <taxon>Theileriidae</taxon>
        <taxon>Theileria</taxon>
    </lineage>
</organism>
<keyword evidence="1" id="KW-0812">Transmembrane</keyword>
<dbReference type="Pfam" id="PF04385">
    <property type="entry name" value="FAINT"/>
    <property type="match status" value="2"/>
</dbReference>
<keyword evidence="2" id="KW-0732">Signal</keyword>
<feature type="transmembrane region" description="Helical" evidence="1">
    <location>
        <begin position="409"/>
        <end position="429"/>
    </location>
</feature>
<feature type="signal peptide" evidence="2">
    <location>
        <begin position="1"/>
        <end position="24"/>
    </location>
</feature>
<evidence type="ECO:0000313" key="3">
    <source>
        <dbReference type="EMBL" id="EAN33234.1"/>
    </source>
</evidence>
<evidence type="ECO:0000313" key="4">
    <source>
        <dbReference type="Proteomes" id="UP000001949"/>
    </source>
</evidence>
<dbReference type="RefSeq" id="XP_765517.1">
    <property type="nucleotide sequence ID" value="XM_760424.1"/>
</dbReference>
<name>Q4N3N9_THEPA</name>
<evidence type="ECO:0000256" key="1">
    <source>
        <dbReference type="SAM" id="Phobius"/>
    </source>
</evidence>
<evidence type="ECO:0000256" key="2">
    <source>
        <dbReference type="SAM" id="SignalP"/>
    </source>
</evidence>